<dbReference type="Pfam" id="PF20586">
    <property type="entry name" value="DUF6788"/>
    <property type="match status" value="1"/>
</dbReference>
<feature type="domain" description="DUF6788" evidence="2">
    <location>
        <begin position="9"/>
        <end position="79"/>
    </location>
</feature>
<reference evidence="3" key="1">
    <citation type="submission" date="2013-08" db="EMBL/GenBank/DDBJ databases">
        <authorList>
            <person name="Mendez C."/>
            <person name="Richter M."/>
            <person name="Ferrer M."/>
            <person name="Sanchez J."/>
        </authorList>
    </citation>
    <scope>NUCLEOTIDE SEQUENCE</scope>
</reference>
<feature type="coiled-coil region" evidence="1">
    <location>
        <begin position="81"/>
        <end position="111"/>
    </location>
</feature>
<dbReference type="InterPro" id="IPR046738">
    <property type="entry name" value="DUF6788"/>
</dbReference>
<dbReference type="AlphaFoldDB" id="T1CYE3"/>
<evidence type="ECO:0000256" key="1">
    <source>
        <dbReference type="SAM" id="Coils"/>
    </source>
</evidence>
<proteinExistence type="predicted"/>
<evidence type="ECO:0000259" key="2">
    <source>
        <dbReference type="Pfam" id="PF20586"/>
    </source>
</evidence>
<evidence type="ECO:0000313" key="3">
    <source>
        <dbReference type="EMBL" id="EQD75145.1"/>
    </source>
</evidence>
<protein>
    <recommendedName>
        <fullName evidence="2">DUF6788 domain-containing protein</fullName>
    </recommendedName>
</protein>
<gene>
    <name evidence="3" type="ORF">B1B_02284</name>
</gene>
<dbReference type="EMBL" id="AUZY01001348">
    <property type="protein sequence ID" value="EQD75145.1"/>
    <property type="molecule type" value="Genomic_DNA"/>
</dbReference>
<comment type="caution">
    <text evidence="3">The sequence shown here is derived from an EMBL/GenBank/DDBJ whole genome shotgun (WGS) entry which is preliminary data.</text>
</comment>
<reference evidence="3" key="2">
    <citation type="journal article" date="2014" name="ISME J.">
        <title>Microbial stratification in low pH oxic and suboxic macroscopic growths along an acid mine drainage.</title>
        <authorList>
            <person name="Mendez-Garcia C."/>
            <person name="Mesa V."/>
            <person name="Sprenger R.R."/>
            <person name="Richter M."/>
            <person name="Diez M.S."/>
            <person name="Solano J."/>
            <person name="Bargiela R."/>
            <person name="Golyshina O.V."/>
            <person name="Manteca A."/>
            <person name="Ramos J.L."/>
            <person name="Gallego J.R."/>
            <person name="Llorente I."/>
            <person name="Martins Dos Santos V.A."/>
            <person name="Jensen O.N."/>
            <person name="Pelaez A.I."/>
            <person name="Sanchez J."/>
            <person name="Ferrer M."/>
        </authorList>
    </citation>
    <scope>NUCLEOTIDE SEQUENCE</scope>
</reference>
<sequence>MEGADKLEDLRKHVKELSHGLKNIDFALHGTIWKHYMKCGNVKCKCHASPPTLHGPYYDWSRKVKGKTVNIRLGEEQARVVEKWIQNMKRLENVLSEIEATSIRAAELIRK</sequence>
<name>T1CYE3_9ZZZZ</name>
<organism evidence="3">
    <name type="scientific">mine drainage metagenome</name>
    <dbReference type="NCBI Taxonomy" id="410659"/>
    <lineage>
        <taxon>unclassified sequences</taxon>
        <taxon>metagenomes</taxon>
        <taxon>ecological metagenomes</taxon>
    </lineage>
</organism>
<keyword evidence="1" id="KW-0175">Coiled coil</keyword>
<accession>T1CYE3</accession>